<dbReference type="NCBIfam" id="TIGR01076">
    <property type="entry name" value="sortase_fam"/>
    <property type="match status" value="1"/>
</dbReference>
<proteinExistence type="predicted"/>
<feature type="region of interest" description="Disordered" evidence="3">
    <location>
        <begin position="133"/>
        <end position="154"/>
    </location>
</feature>
<dbReference type="RefSeq" id="WP_118014709.1">
    <property type="nucleotide sequence ID" value="NZ_QRTJ01000132.1"/>
</dbReference>
<reference evidence="4 5" key="1">
    <citation type="submission" date="2018-08" db="EMBL/GenBank/DDBJ databases">
        <title>A genome reference for cultivated species of the human gut microbiota.</title>
        <authorList>
            <person name="Zou Y."/>
            <person name="Xue W."/>
            <person name="Luo G."/>
        </authorList>
    </citation>
    <scope>NUCLEOTIDE SEQUENCE [LARGE SCALE GENOMIC DNA]</scope>
    <source>
        <strain evidence="4 5">AF27-4BH</strain>
    </source>
</reference>
<dbReference type="SUPFAM" id="SSF63817">
    <property type="entry name" value="Sortase"/>
    <property type="match status" value="1"/>
</dbReference>
<dbReference type="InterPro" id="IPR023365">
    <property type="entry name" value="Sortase_dom-sf"/>
</dbReference>
<dbReference type="GO" id="GO:0016787">
    <property type="term" value="F:hydrolase activity"/>
    <property type="evidence" value="ECO:0007669"/>
    <property type="project" value="UniProtKB-KW"/>
</dbReference>
<keyword evidence="2" id="KW-0175">Coiled coil</keyword>
<dbReference type="Pfam" id="PF04203">
    <property type="entry name" value="Sortase"/>
    <property type="match status" value="1"/>
</dbReference>
<protein>
    <submittedName>
        <fullName evidence="4">Sortase</fullName>
    </submittedName>
</protein>
<dbReference type="InterPro" id="IPR005754">
    <property type="entry name" value="Sortase"/>
</dbReference>
<name>A0A412BLB9_MEDGN</name>
<evidence type="ECO:0000313" key="4">
    <source>
        <dbReference type="EMBL" id="RGQ56051.1"/>
    </source>
</evidence>
<feature type="non-terminal residue" evidence="4">
    <location>
        <position position="154"/>
    </location>
</feature>
<accession>A0A412BLB9</accession>
<organism evidence="4 5">
    <name type="scientific">Mediterraneibacter gnavus</name>
    <name type="common">Ruminococcus gnavus</name>
    <dbReference type="NCBI Taxonomy" id="33038"/>
    <lineage>
        <taxon>Bacteria</taxon>
        <taxon>Bacillati</taxon>
        <taxon>Bacillota</taxon>
        <taxon>Clostridia</taxon>
        <taxon>Lachnospirales</taxon>
        <taxon>Lachnospiraceae</taxon>
        <taxon>Mediterraneibacter</taxon>
    </lineage>
</organism>
<evidence type="ECO:0000256" key="2">
    <source>
        <dbReference type="SAM" id="Coils"/>
    </source>
</evidence>
<dbReference type="AlphaFoldDB" id="A0A412BLB9"/>
<dbReference type="EMBL" id="QRTJ01000132">
    <property type="protein sequence ID" value="RGQ56051.1"/>
    <property type="molecule type" value="Genomic_DNA"/>
</dbReference>
<feature type="coiled-coil region" evidence="2">
    <location>
        <begin position="36"/>
        <end position="63"/>
    </location>
</feature>
<evidence type="ECO:0000313" key="5">
    <source>
        <dbReference type="Proteomes" id="UP000286137"/>
    </source>
</evidence>
<dbReference type="Gene3D" id="2.40.260.10">
    <property type="entry name" value="Sortase"/>
    <property type="match status" value="1"/>
</dbReference>
<evidence type="ECO:0000256" key="1">
    <source>
        <dbReference type="ARBA" id="ARBA00022801"/>
    </source>
</evidence>
<dbReference type="Proteomes" id="UP000286137">
    <property type="component" value="Unassembled WGS sequence"/>
</dbReference>
<comment type="caution">
    <text evidence="4">The sequence shown here is derived from an EMBL/GenBank/DDBJ whole genome shotgun (WGS) entry which is preliminary data.</text>
</comment>
<evidence type="ECO:0000256" key="3">
    <source>
        <dbReference type="SAM" id="MobiDB-lite"/>
    </source>
</evidence>
<keyword evidence="1" id="KW-0378">Hydrolase</keyword>
<gene>
    <name evidence="4" type="ORF">DWY88_19005</name>
</gene>
<sequence length="154" mass="16855">MRKRWGIWVLFVLGFLCCCLPLLAHLYSQKEQEQVIATYQKTIQNKKLDVKELRKQAEHYNSILYQTNGATLSGEDALLFGDASYASLLDTTGTGVMGSLDIPKIGVELPIYHGTSEEVLSKGIGHLQGSSLPVGGESTHSILTGHRGLPQSKL</sequence>